<gene>
    <name evidence="1" type="ORF">F0L68_32010</name>
</gene>
<dbReference type="EMBL" id="VUOB01000064">
    <property type="protein sequence ID" value="KAA2253897.1"/>
    <property type="molecule type" value="Genomic_DNA"/>
</dbReference>
<comment type="caution">
    <text evidence="1">The sequence shown here is derived from an EMBL/GenBank/DDBJ whole genome shotgun (WGS) entry which is preliminary data.</text>
</comment>
<dbReference type="RefSeq" id="WP_149853591.1">
    <property type="nucleotide sequence ID" value="NZ_VUOB01000064.1"/>
</dbReference>
<reference evidence="1 2" key="1">
    <citation type="submission" date="2019-09" db="EMBL/GenBank/DDBJ databases">
        <title>Goodfellowia gen. nov., a new genus of the Pseudonocardineae related to Actinoalloteichus, containing Goodfellowia coeruleoviolacea gen. nov., comb. nov. gen. nov., comb. nov.</title>
        <authorList>
            <person name="Labeda D."/>
        </authorList>
    </citation>
    <scope>NUCLEOTIDE SEQUENCE [LARGE SCALE GENOMIC DNA]</scope>
    <source>
        <strain evidence="1 2">AN110305</strain>
    </source>
</reference>
<reference evidence="1 2" key="2">
    <citation type="submission" date="2019-09" db="EMBL/GenBank/DDBJ databases">
        <authorList>
            <person name="Jin C."/>
        </authorList>
    </citation>
    <scope>NUCLEOTIDE SEQUENCE [LARGE SCALE GENOMIC DNA]</scope>
    <source>
        <strain evidence="1 2">AN110305</strain>
    </source>
</reference>
<proteinExistence type="predicted"/>
<evidence type="ECO:0000313" key="2">
    <source>
        <dbReference type="Proteomes" id="UP000323454"/>
    </source>
</evidence>
<accession>A0A5B2WVH0</accession>
<organism evidence="1 2">
    <name type="scientific">Solihabitans fulvus</name>
    <dbReference type="NCBI Taxonomy" id="1892852"/>
    <lineage>
        <taxon>Bacteria</taxon>
        <taxon>Bacillati</taxon>
        <taxon>Actinomycetota</taxon>
        <taxon>Actinomycetes</taxon>
        <taxon>Pseudonocardiales</taxon>
        <taxon>Pseudonocardiaceae</taxon>
        <taxon>Solihabitans</taxon>
    </lineage>
</organism>
<name>A0A5B2WVH0_9PSEU</name>
<evidence type="ECO:0000313" key="1">
    <source>
        <dbReference type="EMBL" id="KAA2253897.1"/>
    </source>
</evidence>
<dbReference type="Proteomes" id="UP000323454">
    <property type="component" value="Unassembled WGS sequence"/>
</dbReference>
<protein>
    <submittedName>
        <fullName evidence="1">Uncharacterized protein</fullName>
    </submittedName>
</protein>
<dbReference type="OrthoDB" id="3330134at2"/>
<sequence>MGERPLAASEPWRVRVCDIRGPALGSGTMLAAGHVLTCARILPGPDAPVVIEFPDTPPDAPAALARVAAEVRGEVVLLRLDRERPGGTFASLRRVPLGAGTAVRVGRVHGRLGAACGPNGEGLRLVVEGFGEPSLSPGAAVVEEETGHVVGVLVGVNPAWMLPVEAVVRQLPAAARWVGGDPATDASFVRRFDPRVGDLDFARRIAAWCRRPGGAGVTVVVTGEADSPLSSVVRRAVVLADRELRPPDEVVSRALADTVPPTGSVDLAMDAAGLTVSEATRRIVGRLGVPLDESAKPSGWLRATRSRLRLVVAGVDEAERPEDLVRLTLWPLARRGSRLLLGFRSVSSPSLRLTLDLIGELAGERLDRLAAEIGTVEAAELAARRRHEHVAARVVVARVAPAVVLPLRLRLAALRALNSGAGRMGVLAEIDAAERAAEDALAVLADATGHLDGLSVRREELRGRLASYKVMAGGHGLGEDIELGRRYRAAHEVLWRERCDLDVAATLVQRFQDAVHRRIGEAS</sequence>
<keyword evidence="2" id="KW-1185">Reference proteome</keyword>
<dbReference type="AlphaFoldDB" id="A0A5B2WVH0"/>